<evidence type="ECO:0000313" key="2">
    <source>
        <dbReference type="Proteomes" id="UP000546642"/>
    </source>
</evidence>
<sequence length="138" mass="15575">MTRRYANLKPLRYFVLDSEALSLIVHGDERMMAFVEIAVGGHADMVTSPMTLVEAYDGKITERRWDWALSRIQVNKIGKEEARAARRLLAETKLHGHQYAVDAVLAVIARRLKGDVTIFTSDVEDLKLLAPGISIRRV</sequence>
<dbReference type="SUPFAM" id="SSF88723">
    <property type="entry name" value="PIN domain-like"/>
    <property type="match status" value="1"/>
</dbReference>
<name>A0A7W9YMR2_9ACTN</name>
<dbReference type="Proteomes" id="UP000546642">
    <property type="component" value="Unassembled WGS sequence"/>
</dbReference>
<organism evidence="1 2">
    <name type="scientific">Nocardiopsis mwathae</name>
    <dbReference type="NCBI Taxonomy" id="1472723"/>
    <lineage>
        <taxon>Bacteria</taxon>
        <taxon>Bacillati</taxon>
        <taxon>Actinomycetota</taxon>
        <taxon>Actinomycetes</taxon>
        <taxon>Streptosporangiales</taxon>
        <taxon>Nocardiopsidaceae</taxon>
        <taxon>Nocardiopsis</taxon>
    </lineage>
</organism>
<dbReference type="InterPro" id="IPR029060">
    <property type="entry name" value="PIN-like_dom_sf"/>
</dbReference>
<dbReference type="RefSeq" id="WP_184079449.1">
    <property type="nucleotide sequence ID" value="NZ_JACHDS010000001.1"/>
</dbReference>
<protein>
    <recommendedName>
        <fullName evidence="3">PIN domain-containing protein</fullName>
    </recommendedName>
</protein>
<dbReference type="EMBL" id="JACHDS010000001">
    <property type="protein sequence ID" value="MBB6175032.1"/>
    <property type="molecule type" value="Genomic_DNA"/>
</dbReference>
<proteinExistence type="predicted"/>
<accession>A0A7W9YMR2</accession>
<keyword evidence="2" id="KW-1185">Reference proteome</keyword>
<dbReference type="AlphaFoldDB" id="A0A7W9YMR2"/>
<evidence type="ECO:0000313" key="1">
    <source>
        <dbReference type="EMBL" id="MBB6175032.1"/>
    </source>
</evidence>
<comment type="caution">
    <text evidence="1">The sequence shown here is derived from an EMBL/GenBank/DDBJ whole genome shotgun (WGS) entry which is preliminary data.</text>
</comment>
<dbReference type="Gene3D" id="3.40.50.1010">
    <property type="entry name" value="5'-nuclease"/>
    <property type="match status" value="1"/>
</dbReference>
<reference evidence="1 2" key="1">
    <citation type="submission" date="2020-08" db="EMBL/GenBank/DDBJ databases">
        <title>Sequencing the genomes of 1000 actinobacteria strains.</title>
        <authorList>
            <person name="Klenk H.-P."/>
        </authorList>
    </citation>
    <scope>NUCLEOTIDE SEQUENCE [LARGE SCALE GENOMIC DNA]</scope>
    <source>
        <strain evidence="1 2">DSM 46659</strain>
    </source>
</reference>
<evidence type="ECO:0008006" key="3">
    <source>
        <dbReference type="Google" id="ProtNLM"/>
    </source>
</evidence>
<gene>
    <name evidence="1" type="ORF">HNR23_005092</name>
</gene>